<accession>A0A2W4YBR4</accession>
<dbReference type="PANTHER" id="PTHR43857:SF1">
    <property type="entry name" value="YJGH FAMILY PROTEIN"/>
    <property type="match status" value="1"/>
</dbReference>
<dbReference type="InterPro" id="IPR035959">
    <property type="entry name" value="RutC-like_sf"/>
</dbReference>
<dbReference type="EMBL" id="QBMP01000370">
    <property type="protein sequence ID" value="PZO44831.1"/>
    <property type="molecule type" value="Genomic_DNA"/>
</dbReference>
<dbReference type="Pfam" id="PF01042">
    <property type="entry name" value="Ribonuc_L-PSP"/>
    <property type="match status" value="1"/>
</dbReference>
<reference evidence="2" key="1">
    <citation type="submission" date="2018-04" db="EMBL/GenBank/DDBJ databases">
        <authorList>
            <person name="Cornet L."/>
        </authorList>
    </citation>
    <scope>NUCLEOTIDE SEQUENCE [LARGE SCALE GENOMIC DNA]</scope>
</reference>
<dbReference type="SUPFAM" id="SSF55298">
    <property type="entry name" value="YjgF-like"/>
    <property type="match status" value="1"/>
</dbReference>
<evidence type="ECO:0000313" key="2">
    <source>
        <dbReference type="Proteomes" id="UP000249794"/>
    </source>
</evidence>
<dbReference type="CDD" id="cd06154">
    <property type="entry name" value="YjgF_YER057c_UK114_like_6"/>
    <property type="match status" value="1"/>
</dbReference>
<protein>
    <recommendedName>
        <fullName evidence="3">RidA family protein</fullName>
    </recommendedName>
</protein>
<name>A0A2W4YBR4_9CYAN</name>
<dbReference type="Proteomes" id="UP000249794">
    <property type="component" value="Unassembled WGS sequence"/>
</dbReference>
<evidence type="ECO:0008006" key="3">
    <source>
        <dbReference type="Google" id="ProtNLM"/>
    </source>
</evidence>
<sequence length="127" mass="14016">MTIQRYFTDTQWEPKVGYCRALRAGNLIYLSGTAPVDDSGNTVALGDAYAQACQCFKIIQATLKALDSGLHQVVRTRMYVTDISQWEAFGKAHQEYFGAHPPVTSMVEVKALINADMLIEVEAEAIA</sequence>
<proteinExistence type="predicted"/>
<organism evidence="1 2">
    <name type="scientific">Phormidesmis priestleyi</name>
    <dbReference type="NCBI Taxonomy" id="268141"/>
    <lineage>
        <taxon>Bacteria</taxon>
        <taxon>Bacillati</taxon>
        <taxon>Cyanobacteriota</taxon>
        <taxon>Cyanophyceae</taxon>
        <taxon>Leptolyngbyales</taxon>
        <taxon>Leptolyngbyaceae</taxon>
        <taxon>Phormidesmis</taxon>
    </lineage>
</organism>
<gene>
    <name evidence="1" type="ORF">DCF15_21820</name>
</gene>
<dbReference type="AlphaFoldDB" id="A0A2W4YBR4"/>
<dbReference type="Gene3D" id="3.30.1330.40">
    <property type="entry name" value="RutC-like"/>
    <property type="match status" value="1"/>
</dbReference>
<comment type="caution">
    <text evidence="1">The sequence shown here is derived from an EMBL/GenBank/DDBJ whole genome shotgun (WGS) entry which is preliminary data.</text>
</comment>
<reference evidence="1 2" key="2">
    <citation type="submission" date="2018-06" db="EMBL/GenBank/DDBJ databases">
        <title>Metagenomic assembly of (sub)arctic Cyanobacteria and their associated microbiome from non-axenic cultures.</title>
        <authorList>
            <person name="Baurain D."/>
        </authorList>
    </citation>
    <scope>NUCLEOTIDE SEQUENCE [LARGE SCALE GENOMIC DNA]</scope>
    <source>
        <strain evidence="1">ULC027bin1</strain>
    </source>
</reference>
<evidence type="ECO:0000313" key="1">
    <source>
        <dbReference type="EMBL" id="PZO44831.1"/>
    </source>
</evidence>
<dbReference type="InterPro" id="IPR006175">
    <property type="entry name" value="YjgF/YER057c/UK114"/>
</dbReference>
<dbReference type="PANTHER" id="PTHR43857">
    <property type="entry name" value="BLR7761 PROTEIN"/>
    <property type="match status" value="1"/>
</dbReference>